<organism evidence="3 5">
    <name type="scientific">Superficieibacter electus</name>
    <dbReference type="NCBI Taxonomy" id="2022662"/>
    <lineage>
        <taxon>Bacteria</taxon>
        <taxon>Pseudomonadati</taxon>
        <taxon>Pseudomonadota</taxon>
        <taxon>Gammaproteobacteria</taxon>
        <taxon>Enterobacterales</taxon>
        <taxon>Enterobacteriaceae</taxon>
        <taxon>Superficieibacter</taxon>
    </lineage>
</organism>
<reference evidence="4 5" key="1">
    <citation type="submission" date="2018-01" db="EMBL/GenBank/DDBJ databases">
        <title>Superficieibacter electus gen. nov., sp. nov., an extended-spectrum beta-lactamase possessing member of the Enterobacteriaceae family, isolated from intensive care unit surfaces.</title>
        <authorList>
            <person name="Potter R.F."/>
            <person name="D'Souza A.W."/>
        </authorList>
    </citation>
    <scope>NUCLEOTIDE SEQUENCE [LARGE SCALE GENOMIC DNA]</scope>
    <source>
        <strain evidence="3 5">BP-1</strain>
        <strain evidence="2 4">BP-2</strain>
    </source>
</reference>
<comment type="caution">
    <text evidence="3">The sequence shown here is derived from an EMBL/GenBank/DDBJ whole genome shotgun (WGS) entry which is preliminary data.</text>
</comment>
<keyword evidence="1" id="KW-1133">Transmembrane helix</keyword>
<dbReference type="RefSeq" id="WP_103675650.1">
    <property type="nucleotide sequence ID" value="NZ_PQGD01000008.1"/>
</dbReference>
<dbReference type="EMBL" id="PQGE01000006">
    <property type="protein sequence ID" value="POP45560.1"/>
    <property type="molecule type" value="Genomic_DNA"/>
</dbReference>
<gene>
    <name evidence="3" type="ORF">CHU32_11415</name>
    <name evidence="2" type="ORF">CHU33_08485</name>
</gene>
<dbReference type="Proteomes" id="UP000237073">
    <property type="component" value="Unassembled WGS sequence"/>
</dbReference>
<accession>A0A2P5GQ72</accession>
<feature type="transmembrane region" description="Helical" evidence="1">
    <location>
        <begin position="87"/>
        <end position="108"/>
    </location>
</feature>
<keyword evidence="1" id="KW-0472">Membrane</keyword>
<name>A0A2P5GQ72_9ENTR</name>
<feature type="transmembrane region" description="Helical" evidence="1">
    <location>
        <begin position="54"/>
        <end position="75"/>
    </location>
</feature>
<evidence type="ECO:0000313" key="4">
    <source>
        <dbReference type="Proteomes" id="UP000237073"/>
    </source>
</evidence>
<evidence type="ECO:0000313" key="5">
    <source>
        <dbReference type="Proteomes" id="UP000247005"/>
    </source>
</evidence>
<evidence type="ECO:0000313" key="3">
    <source>
        <dbReference type="EMBL" id="POP48721.1"/>
    </source>
</evidence>
<dbReference type="AlphaFoldDB" id="A0A2P5GQ72"/>
<sequence>MNISPEMATPVEKNVKMVSVALSVSIASLVLFALMVLFAVFADGSDEWIPVLDLAIMAVWCIIFLLMSISLPMSIAGMIASTRRLKALLAFFISGITLTLLVGSIFLAESM</sequence>
<dbReference type="Proteomes" id="UP000247005">
    <property type="component" value="Unassembled WGS sequence"/>
</dbReference>
<feature type="transmembrane region" description="Helical" evidence="1">
    <location>
        <begin position="20"/>
        <end position="42"/>
    </location>
</feature>
<evidence type="ECO:0000256" key="1">
    <source>
        <dbReference type="SAM" id="Phobius"/>
    </source>
</evidence>
<dbReference type="EMBL" id="PQGD01000008">
    <property type="protein sequence ID" value="POP48721.1"/>
    <property type="molecule type" value="Genomic_DNA"/>
</dbReference>
<protein>
    <submittedName>
        <fullName evidence="3">Uncharacterized protein</fullName>
    </submittedName>
</protein>
<keyword evidence="1" id="KW-0812">Transmembrane</keyword>
<proteinExistence type="predicted"/>
<evidence type="ECO:0000313" key="2">
    <source>
        <dbReference type="EMBL" id="POP45560.1"/>
    </source>
</evidence>
<dbReference type="OrthoDB" id="9970861at2"/>
<keyword evidence="4" id="KW-1185">Reference proteome</keyword>